<gene>
    <name evidence="2" type="ORF">P0Y49_13930</name>
</gene>
<accession>A0AAJ6B7B4</accession>
<reference evidence="2" key="1">
    <citation type="submission" date="2023-03" db="EMBL/GenBank/DDBJ databases">
        <title>Andean soil-derived lignocellulolytic bacterial consortium as a source of novel taxa and putative plastic-active enzymes.</title>
        <authorList>
            <person name="Diaz-Garcia L."/>
            <person name="Chuvochina M."/>
            <person name="Feuerriegel G."/>
            <person name="Bunk B."/>
            <person name="Sproer C."/>
            <person name="Streit W.R."/>
            <person name="Rodriguez L.M."/>
            <person name="Overmann J."/>
            <person name="Jimenez D.J."/>
        </authorList>
    </citation>
    <scope>NUCLEOTIDE SEQUENCE</scope>
    <source>
        <strain evidence="2">MAG 3858</strain>
    </source>
</reference>
<feature type="signal peptide" evidence="1">
    <location>
        <begin position="1"/>
        <end position="22"/>
    </location>
</feature>
<dbReference type="EMBL" id="CP119313">
    <property type="protein sequence ID" value="WEK17898.1"/>
    <property type="molecule type" value="Genomic_DNA"/>
</dbReference>
<evidence type="ECO:0000313" key="3">
    <source>
        <dbReference type="Proteomes" id="UP001214530"/>
    </source>
</evidence>
<keyword evidence="1" id="KW-0732">Signal</keyword>
<organism evidence="2 3">
    <name type="scientific">Candidatus Pedobacter colombiensis</name>
    <dbReference type="NCBI Taxonomy" id="3121371"/>
    <lineage>
        <taxon>Bacteria</taxon>
        <taxon>Pseudomonadati</taxon>
        <taxon>Bacteroidota</taxon>
        <taxon>Sphingobacteriia</taxon>
        <taxon>Sphingobacteriales</taxon>
        <taxon>Sphingobacteriaceae</taxon>
        <taxon>Pedobacter</taxon>
    </lineage>
</organism>
<name>A0AAJ6B7B4_9SPHI</name>
<sequence length="210" mass="24299">MKKIIFAMLLFLLGFGTLNVRAQSDEAIQLLLNVEKLTQFKQILSDMKKGYTVLSKGYKTIKDLSEGNFSMHKLFIDGLMEASPTVKKYYKVGRIIEYQIVLIKEYKNAYSRFKGSNLLNTSEIAYIGNVYSNLLNQSLRNLDELANVITSGKLEMNDDERLKAIDGIYDEMEDQLSFLRSFNNNTSLLTSQRYREKQEIERSKQLYNLP</sequence>
<dbReference type="AlphaFoldDB" id="A0AAJ6B7B4"/>
<feature type="chain" id="PRO_5042605720" evidence="1">
    <location>
        <begin position="23"/>
        <end position="210"/>
    </location>
</feature>
<evidence type="ECO:0000313" key="2">
    <source>
        <dbReference type="EMBL" id="WEK17898.1"/>
    </source>
</evidence>
<protein>
    <submittedName>
        <fullName evidence="2">TerB family tellurite resistance protein</fullName>
    </submittedName>
</protein>
<dbReference type="Proteomes" id="UP001214530">
    <property type="component" value="Chromosome"/>
</dbReference>
<evidence type="ECO:0000256" key="1">
    <source>
        <dbReference type="SAM" id="SignalP"/>
    </source>
</evidence>
<proteinExistence type="predicted"/>